<dbReference type="Proteomes" id="UP000001411">
    <property type="component" value="Chromosome"/>
</dbReference>
<protein>
    <submittedName>
        <fullName evidence="1">Uncharacterized protein</fullName>
    </submittedName>
</protein>
<dbReference type="KEGG" id="sep:SE_0027"/>
<dbReference type="EMBL" id="AE015929">
    <property type="protein sequence ID" value="AAO03624.1"/>
    <property type="molecule type" value="Genomic_DNA"/>
</dbReference>
<dbReference type="AlphaFoldDB" id="A0A0H2VGL3"/>
<sequence length="42" mass="5152">MIVKKDWYITSQQLKTKKYLIKSMKISRNNDFQNIINNYLTK</sequence>
<reference evidence="1 2" key="1">
    <citation type="journal article" date="2003" name="Mol. Microbiol.">
        <title>Genome-based analysis of virulence genes in a non-biofilm-forming Staphylococcus epidermidis strain (ATCC 12228).</title>
        <authorList>
            <person name="Zhang Y.Q."/>
            <person name="Ren S.X."/>
            <person name="Li H.L."/>
            <person name="Wang Y.X."/>
            <person name="Fu G."/>
            <person name="Yang J."/>
            <person name="Qin Z.Q."/>
            <person name="Miao Y.G."/>
            <person name="Wang W.Y."/>
            <person name="Chen R.S."/>
            <person name="Shen Y."/>
            <person name="Chen Z."/>
            <person name="Yuan Z.H."/>
            <person name="Zhao G.P."/>
            <person name="Qu D."/>
            <person name="Danchin A."/>
            <person name="Wen Y.M."/>
        </authorList>
    </citation>
    <scope>NUCLEOTIDE SEQUENCE [LARGE SCALE GENOMIC DNA]</scope>
    <source>
        <strain evidence="2">ATCC 12228 / FDA PCI 1200</strain>
    </source>
</reference>
<organism evidence="1 2">
    <name type="scientific">Staphylococcus epidermidis (strain ATCC 12228 / FDA PCI 1200)</name>
    <dbReference type="NCBI Taxonomy" id="176280"/>
    <lineage>
        <taxon>Bacteria</taxon>
        <taxon>Bacillati</taxon>
        <taxon>Bacillota</taxon>
        <taxon>Bacilli</taxon>
        <taxon>Bacillales</taxon>
        <taxon>Staphylococcaceae</taxon>
        <taxon>Staphylococcus</taxon>
    </lineage>
</organism>
<dbReference type="PATRIC" id="fig|176280.10.peg.27"/>
<name>A0A0H2VGL3_STAES</name>
<evidence type="ECO:0000313" key="1">
    <source>
        <dbReference type="EMBL" id="AAO03624.1"/>
    </source>
</evidence>
<dbReference type="HOGENOM" id="CLU_3258088_0_0_9"/>
<gene>
    <name evidence="1" type="ordered locus">SE_0027</name>
</gene>
<proteinExistence type="predicted"/>
<dbReference type="OrthoDB" id="9868169at2"/>
<evidence type="ECO:0000313" key="2">
    <source>
        <dbReference type="Proteomes" id="UP000001411"/>
    </source>
</evidence>
<accession>A0A0H2VGL3</accession>